<keyword evidence="4" id="KW-1185">Reference proteome</keyword>
<feature type="domain" description="DNA ligase D polymerase" evidence="2">
    <location>
        <begin position="47"/>
        <end position="300"/>
    </location>
</feature>
<reference evidence="3 4" key="1">
    <citation type="submission" date="2023-07" db="EMBL/GenBank/DDBJ databases">
        <title>Sorghum-associated microbial communities from plants grown in Nebraska, USA.</title>
        <authorList>
            <person name="Schachtman D."/>
        </authorList>
    </citation>
    <scope>NUCLEOTIDE SEQUENCE [LARGE SCALE GENOMIC DNA]</scope>
    <source>
        <strain evidence="3 4">BE198</strain>
    </source>
</reference>
<sequence length="313" mass="34494">MPAKGTSATKTTSKTARKAAVTTASTRGTGTRLTSADRVVYPDSGITKGEIAAYYEGVASWLLPELVKRPLSLLRCPEGTDGTCFFQKHHAQSLGKGVHAIELREVEGSDQYLYVRDIRGVLDLVQMNTIEFHPWGVRIDDTEHPDRIVFDLDPGDDVAWSEVKAAAKDVRDRLASIGLGSWVRLSGGKGVHVVVPIRRGPGWDEVKDFCGAFADVMAEHAPHRYIAKANKQARTGRIFIDWLRNARGATSVTNWSLRARVGAPVVMPLSWAELGRTRGAADYDLRKALRRARTLASDPWEGFHKAGQRLPRT</sequence>
<dbReference type="CDD" id="cd04862">
    <property type="entry name" value="PaeLigD_Pol_like"/>
    <property type="match status" value="1"/>
</dbReference>
<accession>A0ABU1WFN3</accession>
<evidence type="ECO:0000259" key="2">
    <source>
        <dbReference type="Pfam" id="PF21686"/>
    </source>
</evidence>
<gene>
    <name evidence="3" type="ORF">J2X06_003610</name>
</gene>
<evidence type="ECO:0000313" key="3">
    <source>
        <dbReference type="EMBL" id="MDR7136384.1"/>
    </source>
</evidence>
<comment type="caution">
    <text evidence="3">The sequence shown here is derived from an EMBL/GenBank/DDBJ whole genome shotgun (WGS) entry which is preliminary data.</text>
</comment>
<dbReference type="NCBIfam" id="TIGR02778">
    <property type="entry name" value="ligD_pol"/>
    <property type="match status" value="1"/>
</dbReference>
<organism evidence="3 4">
    <name type="scientific">Lysobacter niastensis</name>
    <dbReference type="NCBI Taxonomy" id="380629"/>
    <lineage>
        <taxon>Bacteria</taxon>
        <taxon>Pseudomonadati</taxon>
        <taxon>Pseudomonadota</taxon>
        <taxon>Gammaproteobacteria</taxon>
        <taxon>Lysobacterales</taxon>
        <taxon>Lysobacteraceae</taxon>
        <taxon>Lysobacter</taxon>
    </lineage>
</organism>
<feature type="compositionally biased region" description="Low complexity" evidence="1">
    <location>
        <begin position="1"/>
        <end position="26"/>
    </location>
</feature>
<name>A0ABU1WFN3_9GAMM</name>
<dbReference type="InterPro" id="IPR052171">
    <property type="entry name" value="NHEJ_LigD"/>
</dbReference>
<feature type="region of interest" description="Disordered" evidence="1">
    <location>
        <begin position="1"/>
        <end position="29"/>
    </location>
</feature>
<protein>
    <submittedName>
        <fullName evidence="3">Bifunctional non-homologous end joining protein LigD</fullName>
        <ecNumber evidence="3">6.5.1.1</ecNumber>
    </submittedName>
</protein>
<evidence type="ECO:0000256" key="1">
    <source>
        <dbReference type="SAM" id="MobiDB-lite"/>
    </source>
</evidence>
<dbReference type="EMBL" id="JAVDVY010000004">
    <property type="protein sequence ID" value="MDR7136384.1"/>
    <property type="molecule type" value="Genomic_DNA"/>
</dbReference>
<keyword evidence="3" id="KW-0436">Ligase</keyword>
<dbReference type="Gene3D" id="3.90.920.10">
    <property type="entry name" value="DNA primase, PRIM domain"/>
    <property type="match status" value="1"/>
</dbReference>
<dbReference type="PANTHER" id="PTHR42705:SF2">
    <property type="entry name" value="BIFUNCTIONAL NON-HOMOLOGOUS END JOINING PROTEIN LIGD"/>
    <property type="match status" value="1"/>
</dbReference>
<proteinExistence type="predicted"/>
<dbReference type="EC" id="6.5.1.1" evidence="3"/>
<evidence type="ECO:0000313" key="4">
    <source>
        <dbReference type="Proteomes" id="UP001251524"/>
    </source>
</evidence>
<dbReference type="GO" id="GO:0003910">
    <property type="term" value="F:DNA ligase (ATP) activity"/>
    <property type="evidence" value="ECO:0007669"/>
    <property type="project" value="UniProtKB-EC"/>
</dbReference>
<dbReference type="InterPro" id="IPR033651">
    <property type="entry name" value="PaeLigD_Pol-like"/>
</dbReference>
<dbReference type="PANTHER" id="PTHR42705">
    <property type="entry name" value="BIFUNCTIONAL NON-HOMOLOGOUS END JOINING PROTEIN LIGD"/>
    <property type="match status" value="1"/>
</dbReference>
<dbReference type="RefSeq" id="WP_310064757.1">
    <property type="nucleotide sequence ID" value="NZ_JAVDVY010000004.1"/>
</dbReference>
<dbReference type="Pfam" id="PF21686">
    <property type="entry name" value="LigD_Prim-Pol"/>
    <property type="match status" value="1"/>
</dbReference>
<dbReference type="Proteomes" id="UP001251524">
    <property type="component" value="Unassembled WGS sequence"/>
</dbReference>
<dbReference type="InterPro" id="IPR014145">
    <property type="entry name" value="LigD_pol_dom"/>
</dbReference>